<protein>
    <submittedName>
        <fullName evidence="3">Cobalt-precorrin 5A hydrolase</fullName>
        <ecNumber evidence="3">3.7.1.12</ecNumber>
    </submittedName>
</protein>
<dbReference type="PROSITE" id="PS51257">
    <property type="entry name" value="PROKAR_LIPOPROTEIN"/>
    <property type="match status" value="1"/>
</dbReference>
<dbReference type="Pfam" id="PF01890">
    <property type="entry name" value="CbiG_C"/>
    <property type="match status" value="1"/>
</dbReference>
<evidence type="ECO:0000313" key="4">
    <source>
        <dbReference type="Proteomes" id="UP000263040"/>
    </source>
</evidence>
<dbReference type="PANTHER" id="PTHR37477">
    <property type="entry name" value="COBALT-PRECORRIN-5A HYDROLASE"/>
    <property type="match status" value="1"/>
</dbReference>
<dbReference type="Proteomes" id="UP000263040">
    <property type="component" value="Chromosome"/>
</dbReference>
<keyword evidence="4" id="KW-1185">Reference proteome</keyword>
<evidence type="ECO:0000313" key="3">
    <source>
        <dbReference type="EMBL" id="AXX89917.1"/>
    </source>
</evidence>
<dbReference type="SUPFAM" id="SSF159672">
    <property type="entry name" value="CbiG N-terminal domain-like"/>
    <property type="match status" value="1"/>
</dbReference>
<dbReference type="Gene3D" id="3.40.50.11220">
    <property type="match status" value="1"/>
</dbReference>
<dbReference type="InterPro" id="IPR038029">
    <property type="entry name" value="GbiG_N_sf"/>
</dbReference>
<dbReference type="GO" id="GO:0043779">
    <property type="term" value="F:cobalt-precorrin-5A acetaldehyde-lyase activity"/>
    <property type="evidence" value="ECO:0007669"/>
    <property type="project" value="UniProtKB-EC"/>
</dbReference>
<dbReference type="Pfam" id="PF11760">
    <property type="entry name" value="CbiG_N"/>
    <property type="match status" value="1"/>
</dbReference>
<dbReference type="KEGG" id="asui:ASUIS_1435"/>
<sequence>MNKLKIAIVTINQPSLTAACNLVPYLYDYQVDVFGKKDLIHNLENLNLYDKIDDIMAPAWEGYDAIICILAIGAVVRKIAPFLKDKSSDPAVIVINLKLDKIVPLLSGHLGGANELSDIIASRIPSCQNFVSTATDQTNTLAFEMFAKKNDLEIHNLKQLALISNSLLNKKEVEVLTYESIFQTIPNKENLKLVKEQSSNLCVNITPFDSPLLTFKPKVFLGIGCNRNTTFQEIKNAVFLFLQKHKLKIEQIQNIASYEAKADEVGLLEFAKEYNFDIKFFHEAEINALQGNFSTSQATKFFGVKGVSEPSSILVSKYKELIIPKEVYENKITIAGAI</sequence>
<dbReference type="InterPro" id="IPR002750">
    <property type="entry name" value="CobE/GbiG_C"/>
</dbReference>
<dbReference type="SUPFAM" id="SSF159664">
    <property type="entry name" value="CobE/GbiG C-terminal domain-like"/>
    <property type="match status" value="1"/>
</dbReference>
<dbReference type="InterPro" id="IPR021744">
    <property type="entry name" value="CbiG_N"/>
</dbReference>
<gene>
    <name evidence="3" type="primary">cbiG</name>
    <name evidence="3" type="ORF">ASUIS_1435</name>
</gene>
<dbReference type="PANTHER" id="PTHR37477:SF1">
    <property type="entry name" value="COBALT-PRECORRIN-5A HYDROLASE"/>
    <property type="match status" value="1"/>
</dbReference>
<dbReference type="InterPro" id="IPR036518">
    <property type="entry name" value="CobE/GbiG_C_sf"/>
</dbReference>
<dbReference type="EC" id="3.7.1.12" evidence="3"/>
<evidence type="ECO:0000259" key="1">
    <source>
        <dbReference type="Pfam" id="PF01890"/>
    </source>
</evidence>
<dbReference type="RefSeq" id="WP_118886441.1">
    <property type="nucleotide sequence ID" value="NZ_CP032100.1"/>
</dbReference>
<dbReference type="EMBL" id="CP032100">
    <property type="protein sequence ID" value="AXX89917.1"/>
    <property type="molecule type" value="Genomic_DNA"/>
</dbReference>
<organism evidence="3 4">
    <name type="scientific">Arcobacter suis CECT 7833</name>
    <dbReference type="NCBI Taxonomy" id="663365"/>
    <lineage>
        <taxon>Bacteria</taxon>
        <taxon>Pseudomonadati</taxon>
        <taxon>Campylobacterota</taxon>
        <taxon>Epsilonproteobacteria</taxon>
        <taxon>Campylobacterales</taxon>
        <taxon>Arcobacteraceae</taxon>
        <taxon>Arcobacter</taxon>
    </lineage>
</organism>
<name>A0AAD0SR83_9BACT</name>
<proteinExistence type="predicted"/>
<dbReference type="Gene3D" id="3.30.420.180">
    <property type="entry name" value="CobE/GbiG C-terminal domain"/>
    <property type="match status" value="1"/>
</dbReference>
<keyword evidence="3" id="KW-0378">Hydrolase</keyword>
<dbReference type="AlphaFoldDB" id="A0AAD0SR83"/>
<accession>A0AAD0SR83</accession>
<reference evidence="3 4" key="1">
    <citation type="submission" date="2018-08" db="EMBL/GenBank/DDBJ databases">
        <title>Complete genome of the Arcobacter suis type strain LMG 26152.</title>
        <authorList>
            <person name="Miller W.G."/>
            <person name="Yee E."/>
            <person name="Bono J.L."/>
        </authorList>
    </citation>
    <scope>NUCLEOTIDE SEQUENCE [LARGE SCALE GENOMIC DNA]</scope>
    <source>
        <strain evidence="3 4">CECT 7833</strain>
    </source>
</reference>
<feature type="domain" description="Cobalamin synthesis G N-terminal" evidence="2">
    <location>
        <begin position="55"/>
        <end position="136"/>
    </location>
</feature>
<feature type="domain" description="CobE/GbiG C-terminal" evidence="1">
    <location>
        <begin position="220"/>
        <end position="335"/>
    </location>
</feature>
<evidence type="ECO:0000259" key="2">
    <source>
        <dbReference type="Pfam" id="PF11760"/>
    </source>
</evidence>
<dbReference type="GO" id="GO:0009236">
    <property type="term" value="P:cobalamin biosynthetic process"/>
    <property type="evidence" value="ECO:0007669"/>
    <property type="project" value="InterPro"/>
</dbReference>
<dbReference type="InterPro" id="IPR052553">
    <property type="entry name" value="CbiG_hydrolase"/>
</dbReference>